<evidence type="ECO:0000256" key="1">
    <source>
        <dbReference type="ARBA" id="ARBA00009608"/>
    </source>
</evidence>
<dbReference type="Proteomes" id="UP000694394">
    <property type="component" value="Chromosome 2"/>
</dbReference>
<evidence type="ECO:0000256" key="3">
    <source>
        <dbReference type="ARBA" id="ARBA00022737"/>
    </source>
</evidence>
<evidence type="ECO:0000313" key="4">
    <source>
        <dbReference type="Ensembl" id="ENSMICP00000041798.1"/>
    </source>
</evidence>
<dbReference type="GO" id="GO:0043066">
    <property type="term" value="P:negative regulation of apoptotic process"/>
    <property type="evidence" value="ECO:0007669"/>
    <property type="project" value="InterPro"/>
</dbReference>
<dbReference type="Ensembl" id="ENSMICT00000065592.1">
    <property type="protein sequence ID" value="ENSMICP00000041798.1"/>
    <property type="gene ID" value="ENSMICG00000047522.1"/>
</dbReference>
<reference evidence="4" key="3">
    <citation type="submission" date="2025-09" db="UniProtKB">
        <authorList>
            <consortium name="Ensembl"/>
        </authorList>
    </citation>
    <scope>IDENTIFICATION</scope>
</reference>
<name>A0A8C5XUQ1_MICMU</name>
<dbReference type="SUPFAM" id="SSF52047">
    <property type="entry name" value="RNI-like"/>
    <property type="match status" value="1"/>
</dbReference>
<accession>A0A8C5XUQ1</accession>
<dbReference type="GO" id="GO:0008284">
    <property type="term" value="P:positive regulation of cell population proliferation"/>
    <property type="evidence" value="ECO:0007669"/>
    <property type="project" value="InterPro"/>
</dbReference>
<proteinExistence type="inferred from homology"/>
<organism evidence="4 5">
    <name type="scientific">Microcebus murinus</name>
    <name type="common">Gray mouse lemur</name>
    <name type="synonym">Lemur murinus</name>
    <dbReference type="NCBI Taxonomy" id="30608"/>
    <lineage>
        <taxon>Eukaryota</taxon>
        <taxon>Metazoa</taxon>
        <taxon>Chordata</taxon>
        <taxon>Craniata</taxon>
        <taxon>Vertebrata</taxon>
        <taxon>Euteleostomi</taxon>
        <taxon>Mammalia</taxon>
        <taxon>Eutheria</taxon>
        <taxon>Euarchontoglires</taxon>
        <taxon>Primates</taxon>
        <taxon>Strepsirrhini</taxon>
        <taxon>Lemuriformes</taxon>
        <taxon>Cheirogaleidae</taxon>
        <taxon>Microcebus</taxon>
    </lineage>
</organism>
<evidence type="ECO:0000313" key="5">
    <source>
        <dbReference type="Proteomes" id="UP000694394"/>
    </source>
</evidence>
<dbReference type="InterPro" id="IPR032675">
    <property type="entry name" value="LRR_dom_sf"/>
</dbReference>
<keyword evidence="3" id="KW-0677">Repeat</keyword>
<dbReference type="GeneTree" id="ENSGT01030000234531"/>
<comment type="similarity">
    <text evidence="1">Belongs to the PRAME family.</text>
</comment>
<reference evidence="4" key="1">
    <citation type="submission" date="2016-12" db="EMBL/GenBank/DDBJ databases">
        <title>Mouse lemur reference genome and diversity panel.</title>
        <authorList>
            <person name="Harris R."/>
            <person name="Larsen P."/>
            <person name="Liu Y."/>
            <person name="Hughes D.S."/>
            <person name="Murali S."/>
            <person name="Raveendran M."/>
            <person name="Korchina V."/>
            <person name="Wang M."/>
            <person name="Jhangiani S."/>
            <person name="Bandaranaike D."/>
            <person name="Bellair M."/>
            <person name="Blankenburg K."/>
            <person name="Chao H."/>
            <person name="Dahdouli M."/>
            <person name="Dinh H."/>
            <person name="Doddapaneni H."/>
            <person name="English A."/>
            <person name="Firestine M."/>
            <person name="Gnanaolivu R."/>
            <person name="Gross S."/>
            <person name="Hernandez B."/>
            <person name="Javaid M."/>
            <person name="Jayaseelan J."/>
            <person name="Jones J."/>
            <person name="Khan Z."/>
            <person name="Kovar C."/>
            <person name="Kurapati P."/>
            <person name="Le B."/>
            <person name="Lee S."/>
            <person name="Li M."/>
            <person name="Mathew T."/>
            <person name="Narasimhan A."/>
            <person name="Ngo D."/>
            <person name="Nguyen L."/>
            <person name="Okwuonu G."/>
            <person name="Ongeri F."/>
            <person name="Osuji N."/>
            <person name="Pu L.-L."/>
            <person name="Puazo M."/>
            <person name="Quiroz J."/>
            <person name="Raj R."/>
            <person name="Rajbhandari K."/>
            <person name="Reid J.G."/>
            <person name="Santibanez J."/>
            <person name="Sexton D."/>
            <person name="Skinner E."/>
            <person name="Vee V."/>
            <person name="Weissenberger G."/>
            <person name="Wu Y."/>
            <person name="Xin Y."/>
            <person name="Han Y."/>
            <person name="Campbell C."/>
            <person name="Brown A."/>
            <person name="Sullivan B."/>
            <person name="Shelton J."/>
            <person name="Brown S."/>
            <person name="Dudchenko O."/>
            <person name="Machol I."/>
            <person name="Durand N."/>
            <person name="Shamim M."/>
            <person name="Lieberman A."/>
            <person name="Muzny D.M."/>
            <person name="Richards S."/>
            <person name="Yoder A."/>
            <person name="Worley K.C."/>
            <person name="Rogers J."/>
            <person name="Gibbs R.A."/>
        </authorList>
    </citation>
    <scope>NUCLEOTIDE SEQUENCE [LARGE SCALE GENOMIC DNA]</scope>
</reference>
<dbReference type="GO" id="GO:0005737">
    <property type="term" value="C:cytoplasm"/>
    <property type="evidence" value="ECO:0007669"/>
    <property type="project" value="TreeGrafter"/>
</dbReference>
<evidence type="ECO:0000256" key="2">
    <source>
        <dbReference type="ARBA" id="ARBA00022614"/>
    </source>
</evidence>
<dbReference type="PIRSF" id="PIRSF038286">
    <property type="entry name" value="PRAME"/>
    <property type="match status" value="1"/>
</dbReference>
<dbReference type="Gene3D" id="3.80.10.10">
    <property type="entry name" value="Ribonuclease Inhibitor"/>
    <property type="match status" value="1"/>
</dbReference>
<keyword evidence="5" id="KW-1185">Reference proteome</keyword>
<dbReference type="GO" id="GO:0045596">
    <property type="term" value="P:negative regulation of cell differentiation"/>
    <property type="evidence" value="ECO:0007669"/>
    <property type="project" value="InterPro"/>
</dbReference>
<sequence>MSLQAPPRLLQLAGQSLLRDEAVAIPAVKELPRELFPQLFMEAFTKRQRKVLTAMVQAWPFICLPLGSLMLTPELETLRAVLDGLDVLLAQKVRPSGWKLQVLDLREVDENFWSVWSGAPVSSSLAMSQRQTGEDCPCTGRQGCLKVVVDFCFGFPDIVLQEFLMHVCEWAQQRKELVHLCCKQLVLSVRYVNEVRKFLEMMDLNCIQDIEVHTYREMDSLEQFLPYLIQMKNVRKIMFRHFPGCIYCSPRIGAEIMWELISTFRKLDKLQKLHLDMVNFFKNHLQQLVRFLKNPLVSFTITGCWISESQMDRLFLSPSIHQLKELDLTGTILSDFNPEPFQILLEEVAATLEVLILEDCWITDSQLNVILPALSRCHQIISFNFCGNQISKSVLENLLRHTVRLERLNSVIFPVPLECYGDNFDHIYWERFVQLRAWLMEILRETQALRKPEVILLCTLPCLTCGSRASYDLEPSPCSCGKLGREP</sequence>
<dbReference type="GO" id="GO:0045892">
    <property type="term" value="P:negative regulation of DNA-templated transcription"/>
    <property type="evidence" value="ECO:0007669"/>
    <property type="project" value="InterPro"/>
</dbReference>
<dbReference type="PANTHER" id="PTHR14224">
    <property type="entry name" value="SIMILAR TO PREFERENTIALLY EXPRESSED ANTIGEN IN MELANOMA-LIKE 3"/>
    <property type="match status" value="1"/>
</dbReference>
<dbReference type="InterPro" id="IPR026271">
    <property type="entry name" value="PRAME"/>
</dbReference>
<dbReference type="PANTHER" id="PTHR14224:SF94">
    <property type="entry name" value="PRAME FAMILY MEMBER 12"/>
    <property type="match status" value="1"/>
</dbReference>
<dbReference type="InterPro" id="IPR050694">
    <property type="entry name" value="LRRC14/PRAME"/>
</dbReference>
<reference evidence="4" key="2">
    <citation type="submission" date="2025-08" db="UniProtKB">
        <authorList>
            <consortium name="Ensembl"/>
        </authorList>
    </citation>
    <scope>IDENTIFICATION</scope>
</reference>
<dbReference type="AlphaFoldDB" id="A0A8C5XUQ1"/>
<protein>
    <submittedName>
        <fullName evidence="4">Uncharacterized protein</fullName>
    </submittedName>
</protein>
<keyword evidence="2" id="KW-0433">Leucine-rich repeat</keyword>
<gene>
    <name evidence="4" type="primary">LOC105870479</name>
</gene>
<dbReference type="EMBL" id="ABDC03002354">
    <property type="status" value="NOT_ANNOTATED_CDS"/>
    <property type="molecule type" value="Genomic_DNA"/>
</dbReference>